<keyword evidence="3" id="KW-1185">Reference proteome</keyword>
<comment type="caution">
    <text evidence="2">The sequence shown here is derived from an EMBL/GenBank/DDBJ whole genome shotgun (WGS) entry which is preliminary data.</text>
</comment>
<dbReference type="InterPro" id="IPR012340">
    <property type="entry name" value="NA-bd_OB-fold"/>
</dbReference>
<dbReference type="Gene3D" id="2.40.50.140">
    <property type="entry name" value="Nucleic acid-binding proteins"/>
    <property type="match status" value="2"/>
</dbReference>
<dbReference type="PANTHER" id="PTHR47165">
    <property type="entry name" value="OS03G0429900 PROTEIN"/>
    <property type="match status" value="1"/>
</dbReference>
<feature type="domain" description="Replication factor A C-terminal" evidence="1">
    <location>
        <begin position="133"/>
        <end position="212"/>
    </location>
</feature>
<sequence length="288" mass="32579">MAQTNLLISQISIQTRNWTSRLKRYILTDYEGNEVAATVFSEQIPFVMPVLHLFKVYDTTNAQVKFVPPQYRIINNEHHWILQRDTLIQPMLDESPYLRYFSSNLTLFNSIAKNSVPDANNIGMGFLQISEEDQKLYYIRCNNCNSKISASEEGIKYTCYACRKEVLTTARPLVFMSVTDESGTLKVVAIDDIAEQILQKNASDMLRLMNMGQKYDLDTLRYLEDTKSNEACQSSENVLLCSPGRAIGVESSQSPLSPLKSQMSQITINTGGSAKKKLSMVNNDEVDP</sequence>
<evidence type="ECO:0000313" key="2">
    <source>
        <dbReference type="EMBL" id="GAA0158152.1"/>
    </source>
</evidence>
<dbReference type="AlphaFoldDB" id="A0AAV3Q257"/>
<reference evidence="2 3" key="1">
    <citation type="submission" date="2024-01" db="EMBL/GenBank/DDBJ databases">
        <title>The complete chloroplast genome sequence of Lithospermum erythrorhizon: insights into the phylogenetic relationship among Boraginaceae species and the maternal lineages of purple gromwells.</title>
        <authorList>
            <person name="Okada T."/>
            <person name="Watanabe K."/>
        </authorList>
    </citation>
    <scope>NUCLEOTIDE SEQUENCE [LARGE SCALE GENOMIC DNA]</scope>
</reference>
<protein>
    <recommendedName>
        <fullName evidence="1">Replication factor A C-terminal domain-containing protein</fullName>
    </recommendedName>
</protein>
<dbReference type="Proteomes" id="UP001454036">
    <property type="component" value="Unassembled WGS sequence"/>
</dbReference>
<dbReference type="Pfam" id="PF08646">
    <property type="entry name" value="Rep_fac-A_C"/>
    <property type="match status" value="1"/>
</dbReference>
<proteinExistence type="predicted"/>
<gene>
    <name evidence="2" type="ORF">LIER_15251</name>
</gene>
<dbReference type="InterPro" id="IPR013955">
    <property type="entry name" value="Rep_factor-A_C"/>
</dbReference>
<dbReference type="SUPFAM" id="SSF50249">
    <property type="entry name" value="Nucleic acid-binding proteins"/>
    <property type="match status" value="1"/>
</dbReference>
<dbReference type="EMBL" id="BAABME010003273">
    <property type="protein sequence ID" value="GAA0158152.1"/>
    <property type="molecule type" value="Genomic_DNA"/>
</dbReference>
<dbReference type="PANTHER" id="PTHR47165:SF3">
    <property type="entry name" value="RETROTRANSPOSON-LIKE PROTEIN"/>
    <property type="match status" value="1"/>
</dbReference>
<accession>A0AAV3Q257</accession>
<evidence type="ECO:0000313" key="3">
    <source>
        <dbReference type="Proteomes" id="UP001454036"/>
    </source>
</evidence>
<organism evidence="2 3">
    <name type="scientific">Lithospermum erythrorhizon</name>
    <name type="common">Purple gromwell</name>
    <name type="synonym">Lithospermum officinale var. erythrorhizon</name>
    <dbReference type="NCBI Taxonomy" id="34254"/>
    <lineage>
        <taxon>Eukaryota</taxon>
        <taxon>Viridiplantae</taxon>
        <taxon>Streptophyta</taxon>
        <taxon>Embryophyta</taxon>
        <taxon>Tracheophyta</taxon>
        <taxon>Spermatophyta</taxon>
        <taxon>Magnoliopsida</taxon>
        <taxon>eudicotyledons</taxon>
        <taxon>Gunneridae</taxon>
        <taxon>Pentapetalae</taxon>
        <taxon>asterids</taxon>
        <taxon>lamiids</taxon>
        <taxon>Boraginales</taxon>
        <taxon>Boraginaceae</taxon>
        <taxon>Boraginoideae</taxon>
        <taxon>Lithospermeae</taxon>
        <taxon>Lithospermum</taxon>
    </lineage>
</organism>
<name>A0AAV3Q257_LITER</name>
<evidence type="ECO:0000259" key="1">
    <source>
        <dbReference type="Pfam" id="PF08646"/>
    </source>
</evidence>